<dbReference type="InterPro" id="IPR029058">
    <property type="entry name" value="AB_hydrolase_fold"/>
</dbReference>
<dbReference type="InterPro" id="IPR001375">
    <property type="entry name" value="Peptidase_S9_cat"/>
</dbReference>
<reference evidence="2 3" key="1">
    <citation type="submission" date="2013-11" db="EMBL/GenBank/DDBJ databases">
        <title>Single cell genomics of uncultured Tannerella BU063 (oral taxon 286).</title>
        <authorList>
            <person name="Beall C.J."/>
            <person name="Campbell A.G."/>
            <person name="Griffen A.L."/>
            <person name="Podar M."/>
            <person name="Leys E.J."/>
        </authorList>
    </citation>
    <scope>NUCLEOTIDE SEQUENCE [LARGE SCALE GENOMIC DNA]</scope>
    <source>
        <strain evidence="2">Cell 2</strain>
    </source>
</reference>
<evidence type="ECO:0000313" key="3">
    <source>
        <dbReference type="Proteomes" id="UP000018837"/>
    </source>
</evidence>
<dbReference type="PANTHER" id="PTHR43358:SF4">
    <property type="entry name" value="ALPHA_BETA HYDROLASE FOLD-1 DOMAIN-CONTAINING PROTEIN"/>
    <property type="match status" value="1"/>
</dbReference>
<evidence type="ECO:0000259" key="1">
    <source>
        <dbReference type="Pfam" id="PF00326"/>
    </source>
</evidence>
<dbReference type="SUPFAM" id="SSF53474">
    <property type="entry name" value="alpha/beta-Hydrolases"/>
    <property type="match status" value="1"/>
</dbReference>
<comment type="caution">
    <text evidence="2">The sequence shown here is derived from an EMBL/GenBank/DDBJ whole genome shotgun (WGS) entry which is preliminary data.</text>
</comment>
<accession>W2C146</accession>
<sequence>MMRKLRNILLTLLLLAIVALTAGSFFLLNHALRPADNKGRDTEGSYAYMFQTYPFLRPWVDSLRRAGALCDTFITADDGVRLHALYAHATRPTRRSAVIVHGYKDCAVRMLMIGYLYHHDLGFNILLPDLYGAGQSGGDYIRMGWLDRYDVIRWTSVADELFGPEATIAVHGISMGAATTMMVAGEKQQADVRCFVEDCGYTSVWDEFAKELRAQYGLPEMPLLYTTSMLCRARYGWDFLQASSLAQVAASELPIFFIHGEADDYVPTEMVHPLYEAKRRGGRELWIAPGSAHALSYHDHRAEYTARVRAFVRRYM</sequence>
<dbReference type="AlphaFoldDB" id="W2C146"/>
<dbReference type="InterPro" id="IPR052920">
    <property type="entry name" value="DNA-binding_regulatory"/>
</dbReference>
<dbReference type="GO" id="GO:0006508">
    <property type="term" value="P:proteolysis"/>
    <property type="evidence" value="ECO:0007669"/>
    <property type="project" value="InterPro"/>
</dbReference>
<dbReference type="Gene3D" id="3.40.50.1820">
    <property type="entry name" value="alpha/beta hydrolase"/>
    <property type="match status" value="1"/>
</dbReference>
<dbReference type="Proteomes" id="UP000018837">
    <property type="component" value="Unassembled WGS sequence"/>
</dbReference>
<gene>
    <name evidence="2" type="ORF">N425_12650</name>
</gene>
<dbReference type="PATRIC" id="fig|1411148.3.peg.2104"/>
<protein>
    <submittedName>
        <fullName evidence="2">Membrane protein</fullName>
    </submittedName>
</protein>
<name>W2C146_9BACT</name>
<organism evidence="2 3">
    <name type="scientific">Tannerella sp. oral taxon BU063 isolate Cell 2</name>
    <dbReference type="NCBI Taxonomy" id="1411148"/>
    <lineage>
        <taxon>Bacteria</taxon>
        <taxon>Pseudomonadati</taxon>
        <taxon>Bacteroidota</taxon>
        <taxon>Bacteroidia</taxon>
        <taxon>Bacteroidales</taxon>
        <taxon>Tannerellaceae</taxon>
        <taxon>Tannerella</taxon>
    </lineage>
</organism>
<dbReference type="Pfam" id="PF00326">
    <property type="entry name" value="Peptidase_S9"/>
    <property type="match status" value="1"/>
</dbReference>
<dbReference type="EMBL" id="AYUF01000494">
    <property type="protein sequence ID" value="ETK00900.1"/>
    <property type="molecule type" value="Genomic_DNA"/>
</dbReference>
<dbReference type="PANTHER" id="PTHR43358">
    <property type="entry name" value="ALPHA/BETA-HYDROLASE"/>
    <property type="match status" value="1"/>
</dbReference>
<feature type="domain" description="Peptidase S9 prolyl oligopeptidase catalytic" evidence="1">
    <location>
        <begin position="120"/>
        <end position="316"/>
    </location>
</feature>
<dbReference type="GO" id="GO:0008236">
    <property type="term" value="F:serine-type peptidase activity"/>
    <property type="evidence" value="ECO:0007669"/>
    <property type="project" value="InterPro"/>
</dbReference>
<evidence type="ECO:0000313" key="2">
    <source>
        <dbReference type="EMBL" id="ETK00900.1"/>
    </source>
</evidence>
<proteinExistence type="predicted"/>